<dbReference type="AlphaFoldDB" id="A0A2X3L0V9"/>
<protein>
    <submittedName>
        <fullName evidence="2">Uncharacterized protein conserved in bacteria</fullName>
    </submittedName>
</protein>
<proteinExistence type="predicted"/>
<dbReference type="PROSITE" id="PS51257">
    <property type="entry name" value="PROKAR_LIPOPROTEIN"/>
    <property type="match status" value="1"/>
</dbReference>
<gene>
    <name evidence="2" type="ORF">NCTC12120_06584</name>
</gene>
<dbReference type="EMBL" id="UAVU01000010">
    <property type="protein sequence ID" value="SQC93470.1"/>
    <property type="molecule type" value="Genomic_DNA"/>
</dbReference>
<feature type="signal peptide" evidence="1">
    <location>
        <begin position="1"/>
        <end position="27"/>
    </location>
</feature>
<evidence type="ECO:0000313" key="2">
    <source>
        <dbReference type="EMBL" id="SQC93470.1"/>
    </source>
</evidence>
<organism evidence="2 3">
    <name type="scientific">Cedecea neteri</name>
    <dbReference type="NCBI Taxonomy" id="158822"/>
    <lineage>
        <taxon>Bacteria</taxon>
        <taxon>Pseudomonadati</taxon>
        <taxon>Pseudomonadota</taxon>
        <taxon>Gammaproteobacteria</taxon>
        <taxon>Enterobacterales</taxon>
        <taxon>Enterobacteriaceae</taxon>
        <taxon>Cedecea</taxon>
    </lineage>
</organism>
<accession>A0A2X3L0V9</accession>
<dbReference type="STRING" id="158822.LH23_16045"/>
<name>A0A2X3L0V9_9ENTR</name>
<evidence type="ECO:0000313" key="3">
    <source>
        <dbReference type="Proteomes" id="UP000251197"/>
    </source>
</evidence>
<feature type="chain" id="PRO_5016068229" evidence="1">
    <location>
        <begin position="28"/>
        <end position="83"/>
    </location>
</feature>
<evidence type="ECO:0000256" key="1">
    <source>
        <dbReference type="SAM" id="SignalP"/>
    </source>
</evidence>
<sequence>MLRTSLIKTQRWLLPLLALSLAGCGLTQSVSDGTKSAFTSVFYKKIKVLHLDFTAREELNTDARENHSFFGAGAAAYLPAQRQ</sequence>
<dbReference type="Proteomes" id="UP000251197">
    <property type="component" value="Unassembled WGS sequence"/>
</dbReference>
<keyword evidence="1" id="KW-0732">Signal</keyword>
<reference evidence="2 3" key="1">
    <citation type="submission" date="2018-06" db="EMBL/GenBank/DDBJ databases">
        <authorList>
            <consortium name="Pathogen Informatics"/>
            <person name="Doyle S."/>
        </authorList>
    </citation>
    <scope>NUCLEOTIDE SEQUENCE [LARGE SCALE GENOMIC DNA]</scope>
    <source>
        <strain evidence="2 3">NCTC12120</strain>
    </source>
</reference>